<protein>
    <submittedName>
        <fullName evidence="1">Uncharacterized protein</fullName>
    </submittedName>
</protein>
<reference evidence="1" key="1">
    <citation type="submission" date="2021-03" db="EMBL/GenBank/DDBJ databases">
        <authorList>
            <person name="Alqahtani R."/>
            <person name="Behailu E."/>
            <person name="Cappabianca D.W."/>
            <person name="Csanadi-Schwartz K.M."/>
            <person name="Dalal A.S."/>
            <person name="Fahim M.S."/>
            <person name="Franklin J.M."/>
            <person name="Gluckman M.H."/>
            <person name="Levine C.J."/>
            <person name="Martin N."/>
            <person name="Milza N."/>
            <person name="Najmabadi R."/>
            <person name="Newman A.M."/>
            <person name="Pajunar M."/>
            <person name="Qalawee I."/>
            <person name="Rizvi A."/>
            <person name="Samuel A."/>
            <person name="Smith A."/>
            <person name="Swann F.E."/>
            <person name="Sweeney P."/>
            <person name="Torres N.R."/>
            <person name="Ventrone L."/>
            <person name="Ventura L."/>
            <person name="Wroe M."/>
            <person name="Acquaye N.A."/>
            <person name="Agnes T.J."/>
            <person name="Ahmed A."/>
            <person name="Ahmed S."/>
            <person name="Amodu B.A."/>
            <person name="Arefeayne N.F."/>
            <person name="Asamoah-Frimpong E.A."/>
            <person name="Attaran A."/>
            <person name="Barragan J.M."/>
            <person name="Baumgarten L.N."/>
            <person name="Berhane B."/>
            <person name="Beyene A."/>
            <person name="Bhattarai B."/>
            <person name="Biondokin D.V."/>
            <person name="Boone B.K."/>
            <person name="Burney S.Z."/>
            <person name="Cayanan J.-R.T."/>
            <person name="Cesta G."/>
            <person name="Chang J."/>
            <person name="Chavez J."/>
            <person name="Chorbajian C."/>
            <person name="Christian S."/>
            <person name="Corns J.R."/>
            <person name="Corns N.R."/>
            <person name="Cowan J.T."/>
            <person name="Coyne C."/>
            <person name="Dadzie B."/>
            <person name="Datu D.-L.V."/>
            <person name="Deng B.C."/>
            <person name="Der L."/>
            <person name="Dickerson K."/>
            <person name="Dozier E."/>
            <person name="Egbunine A.O."/>
            <person name="Farooq M."/>
            <person name="Fonge A.E."/>
            <person name="Ghomsi-Nono M.P."/>
            <person name="Giampietro H."/>
            <person name="Gunnison R.P."/>
            <person name="Han S.H."/>
            <person name="Hennigan A.J."/>
            <person name="Hong A.N."/>
            <person name="Ijomor E.C."/>
            <person name="Jalali A."/>
            <person name="Jamil T.Z."/>
            <person name="Jenkins C.R."/>
            <person name="Joseph M.A."/>
            <person name="Jowanowitch O.J."/>
            <person name="Kang D."/>
            <person name="Khan A."/>
            <person name="Khan Z.K."/>
            <person name="Kiewe T."/>
            <person name="Kjerulf A.B."/>
            <person name="Kolosey V."/>
            <person name="Kurup M."/>
            <person name="Lee V.H."/>
            <person name="Llontop-Maldonado V."/>
            <person name="Long P."/>
            <person name="Lu N."/>
            <person name="Majekodunmi A."/>
            <person name="Malik H.W."/>
            <person name="Marcellino S.C."/>
            <person name="Martinez L.A."/>
            <person name="Meher F.N."/>
            <person name="Michelin M.A."/>
            <person name="Mitchell K.G."/>
            <person name="Mullens W.J."/>
            <person name="Nwakama C."/>
            <person name="Nwosu F.T."/>
            <person name="Oboh E.C."/>
            <person name="Odujinrin O."/>
            <person name="Ogunsan O."/>
            <person name="O'Neill K."/>
            <person name="Oxlaj J.A."/>
            <person name="Patel A.K."/>
            <person name="Patel B.R."/>
            <person name="Pham Q."/>
            <person name="Porter J."/>
            <person name="Portes J."/>
            <person name="Prokopenko A."/>
            <person name="Quraishi M."/>
            <person name="Qureshi M.-A."/>
            <person name="Rivera A."/>
            <person name="Rubalsky V."/>
            <person name="Saikali Y."/>
            <person name="Saqaf K."/>
            <person name="Saroya S.R."/>
            <person name="Seas A."/>
            <person name="Shadrick R.E."/>
            <person name="Sharda N."/>
            <person name="Sigindere M.T."/>
            <person name="Simbi V.G."/>
            <person name="Thuzar C."/>
            <person name="Tran K."/>
            <person name="Tran V.D."/>
            <person name="Trang W."/>
            <person name="Vaishnav N."/>
            <person name="Vuong K."/>
            <person name="Walker C."/>
            <person name="Wallace S.A."/>
            <person name="Warfield J.C."/>
            <person name="Wikina T."/>
            <person name="Wobbeking F.T."/>
            <person name="Worrent L.D."/>
            <person name="Yan T."/>
            <person name="Zehra A."/>
            <person name="Avazpour P."/>
            <person name="Kim F.M."/>
            <person name="Mason K."/>
            <person name="Nguyen D.A."/>
            <person name="Pettit S.M."/>
            <person name="Zhou O.J."/>
            <person name="Brissett D.L."/>
            <person name="Gualtieri C."/>
            <person name="Hufford T.M."/>
            <person name="Ko J.M."/>
            <person name="Novak J.K."/>
            <person name="Smith Z.M."/>
            <person name="Mayer-Bacon C."/>
            <person name="Erill I."/>
            <person name="Caruso S.M."/>
            <person name="Garlena R.A."/>
            <person name="Russell D.A."/>
            <person name="Pope W.H."/>
            <person name="Jacobs-Sera D."/>
            <person name="Hatfull G.F."/>
        </authorList>
    </citation>
    <scope>NUCLEOTIDE SEQUENCE</scope>
</reference>
<name>A0A8F2E6D8_9CAUD</name>
<sequence length="114" mass="12924">MASENEAAEKHVRALCVGGQYDGQWKSIPNRLRYDYQVPRAMRLMPVVTKEPDLSVGFPEFDRYRVVGPISLFGEGGICLALERGELFDKYRGSEERMILKAILQRDVSAEMGL</sequence>
<evidence type="ECO:0000313" key="2">
    <source>
        <dbReference type="Proteomes" id="UP000683386"/>
    </source>
</evidence>
<keyword evidence="2" id="KW-1185">Reference proteome</keyword>
<proteinExistence type="predicted"/>
<organism evidence="1 2">
    <name type="scientific">Streptomyces phage KimJongPhill</name>
    <dbReference type="NCBI Taxonomy" id="2848886"/>
    <lineage>
        <taxon>Viruses</taxon>
        <taxon>Duplodnaviria</taxon>
        <taxon>Heunggongvirae</taxon>
        <taxon>Uroviricota</taxon>
        <taxon>Caudoviricetes</taxon>
        <taxon>Zukovirus</taxon>
        <taxon>Zukovirus phill</taxon>
    </lineage>
</organism>
<dbReference type="EMBL" id="MW822144">
    <property type="protein sequence ID" value="QWT29845.1"/>
    <property type="molecule type" value="Genomic_DNA"/>
</dbReference>
<accession>A0A8F2E6D8</accession>
<gene>
    <name evidence="1" type="primary">64</name>
    <name evidence="1" type="ORF">SEA_KIMJONGPHILL_64</name>
</gene>
<dbReference type="RefSeq" id="YP_010655670.1">
    <property type="nucleotide sequence ID" value="NC_070830.1"/>
</dbReference>
<evidence type="ECO:0000313" key="1">
    <source>
        <dbReference type="EMBL" id="QWT29845.1"/>
    </source>
</evidence>
<dbReference type="KEGG" id="vg:77931536"/>
<dbReference type="GeneID" id="77931536"/>
<dbReference type="Proteomes" id="UP000683386">
    <property type="component" value="Segment"/>
</dbReference>